<name>A0A9P8SBN2_9HYPO</name>
<comment type="caution">
    <text evidence="2">The sequence shown here is derived from an EMBL/GenBank/DDBJ whole genome shotgun (WGS) entry which is preliminary data.</text>
</comment>
<protein>
    <submittedName>
        <fullName evidence="2">Uncharacterized protein</fullName>
    </submittedName>
</protein>
<keyword evidence="1" id="KW-0175">Coiled coil</keyword>
<proteinExistence type="predicted"/>
<evidence type="ECO:0000256" key="1">
    <source>
        <dbReference type="SAM" id="Coils"/>
    </source>
</evidence>
<sequence>MSLRAHVLSRSTYILQAPRDNNNSHTTAVEVGAEQSQPKLKVEADTRMSRRIYLETTASGKQQFVSIKRSRSHGHHHHHHHHVEHDYYKVSVEEWDSIKERERCLEDTNRSLAAQVSSLKASLTAVQGDAHHLRHVVVPQLQNQIKTLGLDNAALRKSLDNASRNEGKHCRDAESLRQTIDKLEREKRDIKDENYSLKDKVKHLQDEVGSSCGRRVSDLIREVEYWRKECRYWRDMYEDTKRNHDDICITLDIRTEKMRAYEEILKRRRII</sequence>
<keyword evidence="3" id="KW-1185">Reference proteome</keyword>
<feature type="coiled-coil region" evidence="1">
    <location>
        <begin position="173"/>
        <end position="207"/>
    </location>
</feature>
<organism evidence="2 3">
    <name type="scientific">Metarhizium humberi</name>
    <dbReference type="NCBI Taxonomy" id="2596975"/>
    <lineage>
        <taxon>Eukaryota</taxon>
        <taxon>Fungi</taxon>
        <taxon>Dikarya</taxon>
        <taxon>Ascomycota</taxon>
        <taxon>Pezizomycotina</taxon>
        <taxon>Sordariomycetes</taxon>
        <taxon>Hypocreomycetidae</taxon>
        <taxon>Hypocreales</taxon>
        <taxon>Clavicipitaceae</taxon>
        <taxon>Metarhizium</taxon>
    </lineage>
</organism>
<gene>
    <name evidence="2" type="ORF">MHUMG1_00888</name>
</gene>
<dbReference type="Gene3D" id="6.10.250.3110">
    <property type="match status" value="1"/>
</dbReference>
<reference evidence="2 3" key="1">
    <citation type="submission" date="2020-07" db="EMBL/GenBank/DDBJ databases">
        <title>Metarhizium humberi genome.</title>
        <authorList>
            <person name="Lysoe E."/>
        </authorList>
    </citation>
    <scope>NUCLEOTIDE SEQUENCE [LARGE SCALE GENOMIC DNA]</scope>
    <source>
        <strain evidence="2 3">ESALQ1638</strain>
    </source>
</reference>
<evidence type="ECO:0000313" key="3">
    <source>
        <dbReference type="Proteomes" id="UP000764110"/>
    </source>
</evidence>
<dbReference type="Proteomes" id="UP000764110">
    <property type="component" value="Unassembled WGS sequence"/>
</dbReference>
<accession>A0A9P8SBN2</accession>
<dbReference type="AlphaFoldDB" id="A0A9P8SBN2"/>
<evidence type="ECO:0000313" key="2">
    <source>
        <dbReference type="EMBL" id="KAH0602009.1"/>
    </source>
</evidence>
<dbReference type="EMBL" id="JACEFI010000001">
    <property type="protein sequence ID" value="KAH0602009.1"/>
    <property type="molecule type" value="Genomic_DNA"/>
</dbReference>